<protein>
    <submittedName>
        <fullName evidence="2">Uncharacterized protein</fullName>
    </submittedName>
</protein>
<sequence length="113" mass="11988">MPRLNGGEQAIANKEDNLPRLIPRNSWLMLFLAATQTSCGADWPCAAAAAGPVPPAFIMPSPSSPPPPSGINTGRFRTSPPLGGCGDIIFMYGCTKVFEALLQNTKCGPIFRK</sequence>
<evidence type="ECO:0000313" key="2">
    <source>
        <dbReference type="EMBL" id="PVH34734.1"/>
    </source>
</evidence>
<feature type="region of interest" description="Disordered" evidence="1">
    <location>
        <begin position="57"/>
        <end position="76"/>
    </location>
</feature>
<gene>
    <name evidence="2" type="ORF">PAHAL_7G019300</name>
</gene>
<accession>A0A2T8IAP0</accession>
<name>A0A2T8IAP0_9POAL</name>
<dbReference type="Proteomes" id="UP000243499">
    <property type="component" value="Chromosome 7"/>
</dbReference>
<dbReference type="Gramene" id="PVH34734">
    <property type="protein sequence ID" value="PVH34734"/>
    <property type="gene ID" value="PAHAL_7G019300"/>
</dbReference>
<dbReference type="AlphaFoldDB" id="A0A2T8IAP0"/>
<dbReference type="EMBL" id="CM008052">
    <property type="protein sequence ID" value="PVH34734.1"/>
    <property type="molecule type" value="Genomic_DNA"/>
</dbReference>
<organism evidence="2">
    <name type="scientific">Panicum hallii</name>
    <dbReference type="NCBI Taxonomy" id="206008"/>
    <lineage>
        <taxon>Eukaryota</taxon>
        <taxon>Viridiplantae</taxon>
        <taxon>Streptophyta</taxon>
        <taxon>Embryophyta</taxon>
        <taxon>Tracheophyta</taxon>
        <taxon>Spermatophyta</taxon>
        <taxon>Magnoliopsida</taxon>
        <taxon>Liliopsida</taxon>
        <taxon>Poales</taxon>
        <taxon>Poaceae</taxon>
        <taxon>PACMAD clade</taxon>
        <taxon>Panicoideae</taxon>
        <taxon>Panicodae</taxon>
        <taxon>Paniceae</taxon>
        <taxon>Panicinae</taxon>
        <taxon>Panicum</taxon>
        <taxon>Panicum sect. Panicum</taxon>
    </lineage>
</organism>
<proteinExistence type="predicted"/>
<feature type="compositionally biased region" description="Pro residues" evidence="1">
    <location>
        <begin position="57"/>
        <end position="69"/>
    </location>
</feature>
<reference evidence="2" key="1">
    <citation type="submission" date="2018-04" db="EMBL/GenBank/DDBJ databases">
        <title>WGS assembly of Panicum hallii.</title>
        <authorList>
            <person name="Lovell J."/>
            <person name="Jenkins J."/>
            <person name="Lowry D."/>
            <person name="Mamidi S."/>
            <person name="Sreedasyam A."/>
            <person name="Weng X."/>
            <person name="Barry K."/>
            <person name="Bonette J."/>
            <person name="Campitelli B."/>
            <person name="Daum C."/>
            <person name="Gordon S."/>
            <person name="Gould B."/>
            <person name="Lipzen A."/>
            <person name="Macqueen A."/>
            <person name="Palacio-Mejia J."/>
            <person name="Plott C."/>
            <person name="Shakirov E."/>
            <person name="Shu S."/>
            <person name="Yoshinaga Y."/>
            <person name="Zane M."/>
            <person name="Rokhsar D."/>
            <person name="Grimwood J."/>
            <person name="Schmutz J."/>
            <person name="Juenger T."/>
        </authorList>
    </citation>
    <scope>NUCLEOTIDE SEQUENCE [LARGE SCALE GENOMIC DNA]</scope>
    <source>
        <strain evidence="2">FIL2</strain>
    </source>
</reference>
<evidence type="ECO:0000256" key="1">
    <source>
        <dbReference type="SAM" id="MobiDB-lite"/>
    </source>
</evidence>